<dbReference type="PANTHER" id="PTHR38474">
    <property type="entry name" value="SLR0299 PROTEIN"/>
    <property type="match status" value="1"/>
</dbReference>
<dbReference type="OrthoDB" id="9801766at2"/>
<dbReference type="SUPFAM" id="SSF52777">
    <property type="entry name" value="CoA-dependent acyltransferases"/>
    <property type="match status" value="1"/>
</dbReference>
<dbReference type="GO" id="GO:0008811">
    <property type="term" value="F:chloramphenicol O-acetyltransferase activity"/>
    <property type="evidence" value="ECO:0007669"/>
    <property type="project" value="UniProtKB-EC"/>
</dbReference>
<dbReference type="KEGG" id="aht:ANTHELSMS3_03796"/>
<dbReference type="InterPro" id="IPR023213">
    <property type="entry name" value="CAT-like_dom_sf"/>
</dbReference>
<evidence type="ECO:0000313" key="1">
    <source>
        <dbReference type="EMBL" id="ASP22417.1"/>
    </source>
</evidence>
<dbReference type="PANTHER" id="PTHR38474:SF1">
    <property type="entry name" value="SLR0299 PROTEIN"/>
    <property type="match status" value="1"/>
</dbReference>
<name>A0A222E8A3_9RHOB</name>
<reference evidence="1 2" key="1">
    <citation type="submission" date="2017-07" db="EMBL/GenBank/DDBJ databases">
        <title>Genome Sequence of Antarctobacter heliothermus Strain SMS3 Isolated from a culture of the Diatom Skeletonema marinoi.</title>
        <authorList>
            <person name="Topel M."/>
            <person name="Pinder M.I.M."/>
            <person name="Johansson O.N."/>
            <person name="Kourtchenko O."/>
            <person name="Godhe A."/>
            <person name="Clarke A.K."/>
        </authorList>
    </citation>
    <scope>NUCLEOTIDE SEQUENCE [LARGE SCALE GENOMIC DNA]</scope>
    <source>
        <strain evidence="1 2">SMS3</strain>
    </source>
</reference>
<accession>A0A222E8A3</accession>
<dbReference type="RefSeq" id="WP_094036203.1">
    <property type="nucleotide sequence ID" value="NZ_CP022540.1"/>
</dbReference>
<protein>
    <submittedName>
        <fullName evidence="1">Chloramphenicol acetyltransferase</fullName>
        <ecNumber evidence="1">2.3.1.28</ecNumber>
    </submittedName>
</protein>
<proteinExistence type="predicted"/>
<evidence type="ECO:0000313" key="2">
    <source>
        <dbReference type="Proteomes" id="UP000203589"/>
    </source>
</evidence>
<dbReference type="Pfam" id="PF00302">
    <property type="entry name" value="CAT"/>
    <property type="match status" value="1"/>
</dbReference>
<keyword evidence="1" id="KW-0012">Acyltransferase</keyword>
<dbReference type="EMBL" id="CP022540">
    <property type="protein sequence ID" value="ASP22417.1"/>
    <property type="molecule type" value="Genomic_DNA"/>
</dbReference>
<dbReference type="EC" id="2.3.1.28" evidence="1"/>
<sequence length="209" mass="23595">MAEHEVDLDSWPRTEQFRWFKGFARPHYAVTVRLDATQLMTQRKSQGISVFRACLHAIGHGLHAVPELNMRFRGDVVVRHDRVLLSSPVPRPEGGFSFSYVPFHESFEEFDKGAITAIAEARQRTTLEANTGRGDAVAYMSCLPWMDFTSLDNAMPDAQDCIPRVAWGKIVSECDRWRMAMSLQVHHALVDGEHMGAYFAAVQEALDAD</sequence>
<keyword evidence="2" id="KW-1185">Reference proteome</keyword>
<organism evidence="1 2">
    <name type="scientific">Antarctobacter heliothermus</name>
    <dbReference type="NCBI Taxonomy" id="74033"/>
    <lineage>
        <taxon>Bacteria</taxon>
        <taxon>Pseudomonadati</taxon>
        <taxon>Pseudomonadota</taxon>
        <taxon>Alphaproteobacteria</taxon>
        <taxon>Rhodobacterales</taxon>
        <taxon>Roseobacteraceae</taxon>
        <taxon>Antarctobacter</taxon>
    </lineage>
</organism>
<gene>
    <name evidence="1" type="ORF">ANTHELSMS3_03796</name>
</gene>
<dbReference type="Gene3D" id="3.30.559.10">
    <property type="entry name" value="Chloramphenicol acetyltransferase-like domain"/>
    <property type="match status" value="1"/>
</dbReference>
<dbReference type="AlphaFoldDB" id="A0A222E8A3"/>
<dbReference type="InterPro" id="IPR001707">
    <property type="entry name" value="Cmp_AcTrfase"/>
</dbReference>
<dbReference type="Proteomes" id="UP000203589">
    <property type="component" value="Chromosome"/>
</dbReference>
<keyword evidence="1" id="KW-0808">Transferase</keyword>
<dbReference type="SMART" id="SM01059">
    <property type="entry name" value="CAT"/>
    <property type="match status" value="1"/>
</dbReference>